<comment type="caution">
    <text evidence="1">The sequence shown here is derived from an EMBL/GenBank/DDBJ whole genome shotgun (WGS) entry which is preliminary data.</text>
</comment>
<dbReference type="Proteomes" id="UP001152604">
    <property type="component" value="Unassembled WGS sequence"/>
</dbReference>
<reference evidence="1" key="1">
    <citation type="submission" date="2022-03" db="EMBL/GenBank/DDBJ databases">
        <authorList>
            <person name="Brunel B."/>
        </authorList>
    </citation>
    <scope>NUCLEOTIDE SEQUENCE</scope>
    <source>
        <strain evidence="1">STM4922sample</strain>
    </source>
</reference>
<dbReference type="EMBL" id="CAKXZS010000034">
    <property type="protein sequence ID" value="CAH2404987.1"/>
    <property type="molecule type" value="Genomic_DNA"/>
</dbReference>
<protein>
    <submittedName>
        <fullName evidence="1">Uncharacterized protein</fullName>
    </submittedName>
</protein>
<accession>A0ABM9E783</accession>
<evidence type="ECO:0000313" key="2">
    <source>
        <dbReference type="Proteomes" id="UP001152604"/>
    </source>
</evidence>
<evidence type="ECO:0000313" key="1">
    <source>
        <dbReference type="EMBL" id="CAH2404987.1"/>
    </source>
</evidence>
<gene>
    <name evidence="1" type="ORF">MES4922_40005</name>
</gene>
<keyword evidence="2" id="KW-1185">Reference proteome</keyword>
<name>A0ABM9E783_9HYPH</name>
<proteinExistence type="predicted"/>
<organism evidence="1 2">
    <name type="scientific">Mesorhizobium ventifaucium</name>
    <dbReference type="NCBI Taxonomy" id="666020"/>
    <lineage>
        <taxon>Bacteria</taxon>
        <taxon>Pseudomonadati</taxon>
        <taxon>Pseudomonadota</taxon>
        <taxon>Alphaproteobacteria</taxon>
        <taxon>Hyphomicrobiales</taxon>
        <taxon>Phyllobacteriaceae</taxon>
        <taxon>Mesorhizobium</taxon>
    </lineage>
</organism>
<sequence>MLDGLPERSLVFLAWSLSIRTADPPVHAPTTTADGALTEQLLECGPKI</sequence>